<protein>
    <submittedName>
        <fullName evidence="1">Uncharacterized protein</fullName>
    </submittedName>
</protein>
<gene>
    <name evidence="1" type="ORF">XF8B_03640</name>
</gene>
<name>A0A810B2U3_9BRAD</name>
<dbReference type="AlphaFoldDB" id="A0A810B2U3"/>
<proteinExistence type="predicted"/>
<reference evidence="1" key="1">
    <citation type="submission" date="2020-05" db="EMBL/GenBank/DDBJ databases">
        <title>Complete genome sequence of Bradyrhizobium diazoefficiens XF8 isolated from soybean nodule.</title>
        <authorList>
            <person name="Noda R."/>
            <person name="Kakizaki K."/>
            <person name="Minamisawa K."/>
        </authorList>
    </citation>
    <scope>NUCLEOTIDE SEQUENCE</scope>
    <source>
        <strain evidence="1">XF8</strain>
    </source>
</reference>
<organism evidence="1">
    <name type="scientific">Bradyrhizobium diazoefficiens</name>
    <dbReference type="NCBI Taxonomy" id="1355477"/>
    <lineage>
        <taxon>Bacteria</taxon>
        <taxon>Pseudomonadati</taxon>
        <taxon>Pseudomonadota</taxon>
        <taxon>Alphaproteobacteria</taxon>
        <taxon>Hyphomicrobiales</taxon>
        <taxon>Nitrobacteraceae</taxon>
        <taxon>Bradyrhizobium</taxon>
    </lineage>
</organism>
<dbReference type="EMBL" id="AP023097">
    <property type="protein sequence ID" value="BCE70253.1"/>
    <property type="molecule type" value="Genomic_DNA"/>
</dbReference>
<accession>A0A810B2U3</accession>
<evidence type="ECO:0000313" key="1">
    <source>
        <dbReference type="EMBL" id="BCE70253.1"/>
    </source>
</evidence>
<sequence>MQKRDLFIGFKASRAVPISNVLTRDFLIQATLDGDVRRIEYQNSIVVDQRIMAVEGLVIERFDGRYAVDIVDARPSHDPAAEALTHLAFARRCHGIIELSAADVRSEPRCSAAREIWSHRGVRIHSDDRAEIRESLETSGPVALTELVASVMTRGDARAVIYALACEGEIEFDLHAGITDDLIVRSGLPGYAGSLRAYGA</sequence>